<gene>
    <name evidence="2" type="ORF">T265_09897</name>
</gene>
<name>A0A074Z8I6_OPIVI</name>
<dbReference type="Proteomes" id="UP000054324">
    <property type="component" value="Unassembled WGS sequence"/>
</dbReference>
<organism evidence="2 3">
    <name type="scientific">Opisthorchis viverrini</name>
    <name type="common">Southeast Asian liver fluke</name>
    <dbReference type="NCBI Taxonomy" id="6198"/>
    <lineage>
        <taxon>Eukaryota</taxon>
        <taxon>Metazoa</taxon>
        <taxon>Spiralia</taxon>
        <taxon>Lophotrochozoa</taxon>
        <taxon>Platyhelminthes</taxon>
        <taxon>Trematoda</taxon>
        <taxon>Digenea</taxon>
        <taxon>Opisthorchiida</taxon>
        <taxon>Opisthorchiata</taxon>
        <taxon>Opisthorchiidae</taxon>
        <taxon>Opisthorchis</taxon>
    </lineage>
</organism>
<accession>A0A074Z8I6</accession>
<dbReference type="CTD" id="20324065"/>
<proteinExistence type="predicted"/>
<dbReference type="STRING" id="6198.A0A074Z8I6"/>
<reference evidence="2 3" key="1">
    <citation type="submission" date="2013-11" db="EMBL/GenBank/DDBJ databases">
        <title>Opisthorchis viverrini - life in the bile duct.</title>
        <authorList>
            <person name="Young N.D."/>
            <person name="Nagarajan N."/>
            <person name="Lin S.J."/>
            <person name="Korhonen P.K."/>
            <person name="Jex A.R."/>
            <person name="Hall R.S."/>
            <person name="Safavi-Hemami H."/>
            <person name="Kaewkong W."/>
            <person name="Bertrand D."/>
            <person name="Gao S."/>
            <person name="Seet Q."/>
            <person name="Wongkham S."/>
            <person name="Teh B.T."/>
            <person name="Wongkham C."/>
            <person name="Intapan P.M."/>
            <person name="Maleewong W."/>
            <person name="Yang X."/>
            <person name="Hu M."/>
            <person name="Wang Z."/>
            <person name="Hofmann A."/>
            <person name="Sternberg P.W."/>
            <person name="Tan P."/>
            <person name="Wang J."/>
            <person name="Gasser R.B."/>
        </authorList>
    </citation>
    <scope>NUCLEOTIDE SEQUENCE [LARGE SCALE GENOMIC DNA]</scope>
</reference>
<feature type="compositionally biased region" description="Polar residues" evidence="1">
    <location>
        <begin position="94"/>
        <end position="109"/>
    </location>
</feature>
<evidence type="ECO:0000313" key="2">
    <source>
        <dbReference type="EMBL" id="KER21892.1"/>
    </source>
</evidence>
<dbReference type="AlphaFoldDB" id="A0A074Z8I6"/>
<evidence type="ECO:0000313" key="3">
    <source>
        <dbReference type="Proteomes" id="UP000054324"/>
    </source>
</evidence>
<sequence length="269" mass="29229">MLESTSSHGRLNAGTFTIQKLLGLLPDSQEIKHNDANSIGVLSSDGPTLNVAPGYSPAGEGNWHGDGSAGRHRTPRRRTSSSSPFGSSPATTFNPSQLFNSTEHCTQPNVSPPSDKDMVYAIMNFYKSYPALVESGKAQSRWLEQIQKYNQSTGRHIHKSAPPRSLVRHIPTCAQNDCLTLSCLSTSGSVLSPEAQPSHTCCYPPSTCSLQRSHTLWTDIHSGNVTAKSLDMRSMDFHVCDLQSGPKDTSSCPDTGEIRELFSLHLDNT</sequence>
<feature type="compositionally biased region" description="Low complexity" evidence="1">
    <location>
        <begin position="80"/>
        <end position="93"/>
    </location>
</feature>
<dbReference type="OrthoDB" id="6266084at2759"/>
<evidence type="ECO:0000256" key="1">
    <source>
        <dbReference type="SAM" id="MobiDB-lite"/>
    </source>
</evidence>
<dbReference type="RefSeq" id="XP_009174373.1">
    <property type="nucleotide sequence ID" value="XM_009176109.1"/>
</dbReference>
<protein>
    <submittedName>
        <fullName evidence="2">Uncharacterized protein</fullName>
    </submittedName>
</protein>
<feature type="compositionally biased region" description="Basic residues" evidence="1">
    <location>
        <begin position="70"/>
        <end position="79"/>
    </location>
</feature>
<dbReference type="GeneID" id="20324065"/>
<dbReference type="EMBL" id="KL596934">
    <property type="protein sequence ID" value="KER21892.1"/>
    <property type="molecule type" value="Genomic_DNA"/>
</dbReference>
<dbReference type="KEGG" id="ovi:T265_09897"/>
<feature type="region of interest" description="Disordered" evidence="1">
    <location>
        <begin position="50"/>
        <end position="113"/>
    </location>
</feature>
<keyword evidence="3" id="KW-1185">Reference proteome</keyword>